<feature type="transmembrane region" description="Helical" evidence="14">
    <location>
        <begin position="191"/>
        <end position="210"/>
    </location>
</feature>
<protein>
    <recommendedName>
        <fullName evidence="17">Solute carrier family 5 member 7</fullName>
    </recommendedName>
</protein>
<sequence>MGVDVPGLVAVVVFYVFILVIGIWGSKKSKKVEKTCADSKSEVTIVGGRNINALVGVFTMTATWVGGGYIMGTAEAVYTPTQGLIWAIGPPAYVINLFLGGLFFAKPMRSKRYVTMLDPFQNRYGNVFTATLLLPALVSDILWVACILAALGGTMSVILGLSSAISIVISAAVSIIYTFLGGLYSVAYTDIIQLCFIFVSLWLCIPFLLLSPAVTDITPTAHLNQSSGHAWLGELELADAGKWADDVLLLALGGLAYQALYQRILSAASSAQAQITCFAAAGTIFIMGIPSVVIGVVAASADWNQTRYGLPPPFERGDAGKILPLALQNLTPTWVSVLGVGSVAAAVMSSMDSVLLSSASMFTQNIYKTTLRKQASQRELQWVIRLSVLLVGLAGTGLAFGDDSVFSLWILSGDLVYCIIFPQLVCVLHCRCANTYGAMSGYVVGLLLRLMSGEPVLRIPPILLYPGWREENGVIKQYFPYRTLAMLSSVISQLKMQYLSTLSVPQTLTRGAFWYKCLLFYSFEGSLFKCHPNRELHLSHSFLNHLIFRTISARPSLTCLSFFFCRNLSNALLEDISTHFQQAILHIEI</sequence>
<reference evidence="15" key="3">
    <citation type="submission" date="2025-09" db="UniProtKB">
        <authorList>
            <consortium name="Ensembl"/>
        </authorList>
    </citation>
    <scope>IDENTIFICATION</scope>
</reference>
<dbReference type="AlphaFoldDB" id="A0A3P8TC50"/>
<dbReference type="GeneTree" id="ENSGT00940000163454"/>
<evidence type="ECO:0000256" key="12">
    <source>
        <dbReference type="ARBA" id="ARBA00023201"/>
    </source>
</evidence>
<accession>A0A3P8TC50</accession>
<evidence type="ECO:0008006" key="17">
    <source>
        <dbReference type="Google" id="ProtNLM"/>
    </source>
</evidence>
<feature type="transmembrane region" description="Helical" evidence="14">
    <location>
        <begin position="277"/>
        <end position="301"/>
    </location>
</feature>
<feature type="transmembrane region" description="Helical" evidence="14">
    <location>
        <begin position="157"/>
        <end position="179"/>
    </location>
</feature>
<reference evidence="15 16" key="1">
    <citation type="submission" date="2018-03" db="EMBL/GenBank/DDBJ databases">
        <title>Finding Nemo's genes: A chromosome-scale reference assembly of the genome of the orange clownfish Amphiprion percula.</title>
        <authorList>
            <person name="Lehmann R."/>
        </authorList>
    </citation>
    <scope>NUCLEOTIDE SEQUENCE</scope>
</reference>
<keyword evidence="11" id="KW-0325">Glycoprotein</keyword>
<evidence type="ECO:0000256" key="5">
    <source>
        <dbReference type="ARBA" id="ARBA00022847"/>
    </source>
</evidence>
<dbReference type="CDD" id="cd11474">
    <property type="entry name" value="SLC5sbd_CHT"/>
    <property type="match status" value="1"/>
</dbReference>
<evidence type="ECO:0000256" key="3">
    <source>
        <dbReference type="ARBA" id="ARBA00022448"/>
    </source>
</evidence>
<keyword evidence="4 14" id="KW-0812">Transmembrane</keyword>
<proteinExistence type="inferred from homology"/>
<dbReference type="PANTHER" id="PTHR45897:SF5">
    <property type="entry name" value="HIGH AFFINITY CHOLINE TRANSPORTER 1"/>
    <property type="match status" value="1"/>
</dbReference>
<feature type="transmembrane region" description="Helical" evidence="14">
    <location>
        <begin position="382"/>
        <end position="400"/>
    </location>
</feature>
<keyword evidence="16" id="KW-1185">Reference proteome</keyword>
<dbReference type="InterPro" id="IPR038377">
    <property type="entry name" value="Na/Glc_symporter_sf"/>
</dbReference>
<dbReference type="Proteomes" id="UP000265080">
    <property type="component" value="Chromosome 4"/>
</dbReference>
<feature type="transmembrane region" description="Helical" evidence="14">
    <location>
        <begin position="126"/>
        <end position="151"/>
    </location>
</feature>
<dbReference type="InterPro" id="IPR001734">
    <property type="entry name" value="Na/solute_symporter"/>
</dbReference>
<keyword evidence="6" id="KW-0530">Neurotransmitter biosynthesis</keyword>
<feature type="transmembrane region" description="Helical" evidence="14">
    <location>
        <begin position="406"/>
        <end position="430"/>
    </location>
</feature>
<evidence type="ECO:0000256" key="13">
    <source>
        <dbReference type="RuleBase" id="RU362091"/>
    </source>
</evidence>
<feature type="transmembrane region" description="Helical" evidence="14">
    <location>
        <begin position="334"/>
        <end position="362"/>
    </location>
</feature>
<feature type="transmembrane region" description="Helical" evidence="14">
    <location>
        <begin position="84"/>
        <end position="105"/>
    </location>
</feature>
<dbReference type="InterPro" id="IPR052244">
    <property type="entry name" value="Choline_transporter"/>
</dbReference>
<keyword evidence="8" id="KW-0915">Sodium</keyword>
<dbReference type="Gene3D" id="1.20.1730.10">
    <property type="entry name" value="Sodium/glucose cotransporter"/>
    <property type="match status" value="1"/>
</dbReference>
<comment type="subcellular location">
    <subcellularLocation>
        <location evidence="1">Membrane</location>
        <topology evidence="1">Multi-pass membrane protein</topology>
    </subcellularLocation>
</comment>
<evidence type="ECO:0000256" key="10">
    <source>
        <dbReference type="ARBA" id="ARBA00023136"/>
    </source>
</evidence>
<evidence type="ECO:0000313" key="16">
    <source>
        <dbReference type="Proteomes" id="UP000265080"/>
    </source>
</evidence>
<dbReference type="STRING" id="161767.ENSAPEP00000022206"/>
<keyword evidence="3" id="KW-0813">Transport</keyword>
<keyword evidence="12" id="KW-0739">Sodium transport</keyword>
<dbReference type="OMA" id="TVMDPLQ"/>
<evidence type="ECO:0000256" key="9">
    <source>
        <dbReference type="ARBA" id="ARBA00023065"/>
    </source>
</evidence>
<name>A0A3P8TC50_AMPPE</name>
<feature type="transmembrane region" description="Helical" evidence="14">
    <location>
        <begin position="51"/>
        <end position="72"/>
    </location>
</feature>
<keyword evidence="9" id="KW-0406">Ion transport</keyword>
<evidence type="ECO:0000256" key="2">
    <source>
        <dbReference type="ARBA" id="ARBA00006434"/>
    </source>
</evidence>
<dbReference type="GO" id="GO:0005307">
    <property type="term" value="F:choline:sodium symporter activity"/>
    <property type="evidence" value="ECO:0007669"/>
    <property type="project" value="TreeGrafter"/>
</dbReference>
<evidence type="ECO:0000256" key="7">
    <source>
        <dbReference type="ARBA" id="ARBA00022989"/>
    </source>
</evidence>
<comment type="similarity">
    <text evidence="2 13">Belongs to the sodium:solute symporter (SSF) (TC 2.A.21) family.</text>
</comment>
<evidence type="ECO:0000256" key="8">
    <source>
        <dbReference type="ARBA" id="ARBA00023053"/>
    </source>
</evidence>
<dbReference type="Pfam" id="PF00474">
    <property type="entry name" value="SSF"/>
    <property type="match status" value="1"/>
</dbReference>
<keyword evidence="10 14" id="KW-0472">Membrane</keyword>
<evidence type="ECO:0000256" key="4">
    <source>
        <dbReference type="ARBA" id="ARBA00022692"/>
    </source>
</evidence>
<dbReference type="PANTHER" id="PTHR45897">
    <property type="entry name" value="HIGH-AFFINITY CHOLINE TRANSPORTER 1"/>
    <property type="match status" value="1"/>
</dbReference>
<dbReference type="SUPFAM" id="SSF52047">
    <property type="entry name" value="RNI-like"/>
    <property type="match status" value="1"/>
</dbReference>
<evidence type="ECO:0000256" key="11">
    <source>
        <dbReference type="ARBA" id="ARBA00023180"/>
    </source>
</evidence>
<keyword evidence="7 14" id="KW-1133">Transmembrane helix</keyword>
<evidence type="ECO:0000256" key="6">
    <source>
        <dbReference type="ARBA" id="ARBA00022979"/>
    </source>
</evidence>
<dbReference type="PROSITE" id="PS50283">
    <property type="entry name" value="NA_SOLUT_SYMP_3"/>
    <property type="match status" value="1"/>
</dbReference>
<evidence type="ECO:0000313" key="15">
    <source>
        <dbReference type="Ensembl" id="ENSAPEP00000022206.1"/>
    </source>
</evidence>
<keyword evidence="5" id="KW-0769">Symport</keyword>
<feature type="transmembrane region" description="Helical" evidence="14">
    <location>
        <begin position="247"/>
        <end position="265"/>
    </location>
</feature>
<evidence type="ECO:0000256" key="1">
    <source>
        <dbReference type="ARBA" id="ARBA00004141"/>
    </source>
</evidence>
<dbReference type="GO" id="GO:0005886">
    <property type="term" value="C:plasma membrane"/>
    <property type="evidence" value="ECO:0007669"/>
    <property type="project" value="TreeGrafter"/>
</dbReference>
<dbReference type="Ensembl" id="ENSAPET00000022794.1">
    <property type="protein sequence ID" value="ENSAPEP00000022206.1"/>
    <property type="gene ID" value="ENSAPEG00000015782.1"/>
</dbReference>
<evidence type="ECO:0000256" key="14">
    <source>
        <dbReference type="SAM" id="Phobius"/>
    </source>
</evidence>
<feature type="transmembrane region" description="Helical" evidence="14">
    <location>
        <begin position="6"/>
        <end position="25"/>
    </location>
</feature>
<reference evidence="15" key="2">
    <citation type="submission" date="2025-08" db="UniProtKB">
        <authorList>
            <consortium name="Ensembl"/>
        </authorList>
    </citation>
    <scope>IDENTIFICATION</scope>
</reference>
<organism evidence="15 16">
    <name type="scientific">Amphiprion percula</name>
    <name type="common">Orange clownfish</name>
    <name type="synonym">Lutjanus percula</name>
    <dbReference type="NCBI Taxonomy" id="161767"/>
    <lineage>
        <taxon>Eukaryota</taxon>
        <taxon>Metazoa</taxon>
        <taxon>Chordata</taxon>
        <taxon>Craniata</taxon>
        <taxon>Vertebrata</taxon>
        <taxon>Euteleostomi</taxon>
        <taxon>Actinopterygii</taxon>
        <taxon>Neopterygii</taxon>
        <taxon>Teleostei</taxon>
        <taxon>Neoteleostei</taxon>
        <taxon>Acanthomorphata</taxon>
        <taxon>Ovalentaria</taxon>
        <taxon>Pomacentridae</taxon>
        <taxon>Amphiprion</taxon>
    </lineage>
</organism>
<dbReference type="GO" id="GO:0008292">
    <property type="term" value="P:acetylcholine biosynthetic process"/>
    <property type="evidence" value="ECO:0007669"/>
    <property type="project" value="TreeGrafter"/>
</dbReference>